<comment type="subcellular location">
    <subcellularLocation>
        <location evidence="1">Secreted</location>
    </subcellularLocation>
</comment>
<feature type="disulfide bond" evidence="19">
    <location>
        <begin position="88"/>
        <end position="97"/>
    </location>
</feature>
<dbReference type="Pfam" id="PF00328">
    <property type="entry name" value="His_Phos_2"/>
    <property type="match status" value="1"/>
</dbReference>
<dbReference type="InterPro" id="IPR029033">
    <property type="entry name" value="His_PPase_superfam"/>
</dbReference>
<evidence type="ECO:0000256" key="11">
    <source>
        <dbReference type="ARBA" id="ARBA00043670"/>
    </source>
</evidence>
<evidence type="ECO:0000256" key="12">
    <source>
        <dbReference type="ARBA" id="ARBA00043675"/>
    </source>
</evidence>
<keyword evidence="20" id="KW-0472">Membrane</keyword>
<dbReference type="GO" id="GO:0005576">
    <property type="term" value="C:extracellular region"/>
    <property type="evidence" value="ECO:0007669"/>
    <property type="project" value="UniProtKB-SubCell"/>
</dbReference>
<evidence type="ECO:0000256" key="16">
    <source>
        <dbReference type="ARBA" id="ARBA00044106"/>
    </source>
</evidence>
<dbReference type="GO" id="GO:0016158">
    <property type="term" value="F:inositol hexakisphosphate 3-phosphatase activity"/>
    <property type="evidence" value="ECO:0007669"/>
    <property type="project" value="UniProtKB-EC"/>
</dbReference>
<proteinExistence type="inferred from homology"/>
<keyword evidence="22" id="KW-1185">Reference proteome</keyword>
<feature type="active site" description="Nucleophile" evidence="18">
    <location>
        <position position="137"/>
    </location>
</feature>
<comment type="catalytic activity">
    <reaction evidence="14">
        <text>1D-myo-inositol 1,2,4,5,6-pentakisphosphate + H2O = 1D-myo-inositol 1,2,5,6-tetrakisphosphate + phosphate</text>
        <dbReference type="Rhea" id="RHEA:77115"/>
        <dbReference type="ChEBI" id="CHEBI:15377"/>
        <dbReference type="ChEBI" id="CHEBI:43474"/>
        <dbReference type="ChEBI" id="CHEBI:57798"/>
        <dbReference type="ChEBI" id="CHEBI:195535"/>
    </reaction>
    <physiologicalReaction direction="left-to-right" evidence="14">
        <dbReference type="Rhea" id="RHEA:77116"/>
    </physiologicalReaction>
</comment>
<dbReference type="Proteomes" id="UP000275385">
    <property type="component" value="Unassembled WGS sequence"/>
</dbReference>
<evidence type="ECO:0000313" key="22">
    <source>
        <dbReference type="Proteomes" id="UP000275385"/>
    </source>
</evidence>
<evidence type="ECO:0000256" key="17">
    <source>
        <dbReference type="ARBA" id="ARBA00044262"/>
    </source>
</evidence>
<comment type="subunit">
    <text evidence="3">Monomer.</text>
</comment>
<evidence type="ECO:0000256" key="4">
    <source>
        <dbReference type="ARBA" id="ARBA00012632"/>
    </source>
</evidence>
<dbReference type="EMBL" id="QVQW01000003">
    <property type="protein sequence ID" value="RKU49026.1"/>
    <property type="molecule type" value="Genomic_DNA"/>
</dbReference>
<dbReference type="GO" id="GO:0003993">
    <property type="term" value="F:acid phosphatase activity"/>
    <property type="evidence" value="ECO:0007669"/>
    <property type="project" value="TreeGrafter"/>
</dbReference>
<comment type="catalytic activity">
    <reaction evidence="13">
        <text>1D-myo-inositol 1,2,6-trisphosphate + H2O = 1D-myo-inositol 1,2-bisphosphate + phosphate</text>
        <dbReference type="Rhea" id="RHEA:77131"/>
        <dbReference type="ChEBI" id="CHEBI:15377"/>
        <dbReference type="ChEBI" id="CHEBI:43474"/>
        <dbReference type="ChEBI" id="CHEBI:195537"/>
        <dbReference type="ChEBI" id="CHEBI:195539"/>
    </reaction>
    <physiologicalReaction direction="left-to-right" evidence="13">
        <dbReference type="Rhea" id="RHEA:77132"/>
    </physiologicalReaction>
</comment>
<dbReference type="InterPro" id="IPR033379">
    <property type="entry name" value="Acid_Pase_AS"/>
</dbReference>
<evidence type="ECO:0000256" key="7">
    <source>
        <dbReference type="ARBA" id="ARBA00023157"/>
    </source>
</evidence>
<dbReference type="Gene3D" id="3.40.50.1240">
    <property type="entry name" value="Phosphoglycerate mutase-like"/>
    <property type="match status" value="1"/>
</dbReference>
<evidence type="ECO:0000256" key="1">
    <source>
        <dbReference type="ARBA" id="ARBA00004613"/>
    </source>
</evidence>
<keyword evidence="7 19" id="KW-1015">Disulfide bond</keyword>
<dbReference type="PIRSF" id="PIRSF000894">
    <property type="entry name" value="Acid_phosphatase"/>
    <property type="match status" value="1"/>
</dbReference>
<dbReference type="PANTHER" id="PTHR20963:SF24">
    <property type="entry name" value="3-PHYTASE B"/>
    <property type="match status" value="1"/>
</dbReference>
<evidence type="ECO:0000256" key="10">
    <source>
        <dbReference type="ARBA" id="ARBA00042300"/>
    </source>
</evidence>
<feature type="disulfide bond" evidence="19">
    <location>
        <begin position="267"/>
        <end position="519"/>
    </location>
</feature>
<dbReference type="AlphaFoldDB" id="A0A420YMK6"/>
<evidence type="ECO:0000256" key="5">
    <source>
        <dbReference type="ARBA" id="ARBA00022525"/>
    </source>
</evidence>
<feature type="active site" description="Proton donor" evidence="18">
    <location>
        <position position="416"/>
    </location>
</feature>
<name>A0A420YMK6_9PEZI</name>
<keyword evidence="6" id="KW-0378">Hydrolase</keyword>
<dbReference type="SUPFAM" id="SSF53254">
    <property type="entry name" value="Phosphoglycerate mutase-like"/>
    <property type="match status" value="1"/>
</dbReference>
<keyword evidence="20" id="KW-0812">Transmembrane</keyword>
<feature type="disulfide bond" evidence="19">
    <location>
        <begin position="490"/>
        <end position="498"/>
    </location>
</feature>
<dbReference type="OrthoDB" id="6509975at2759"/>
<evidence type="ECO:0000256" key="9">
    <source>
        <dbReference type="ARBA" id="ARBA00041857"/>
    </source>
</evidence>
<dbReference type="STRING" id="177199.A0A420YMK6"/>
<dbReference type="PROSITE" id="PS00616">
    <property type="entry name" value="HIS_ACID_PHOSPHAT_1"/>
    <property type="match status" value="1"/>
</dbReference>
<organism evidence="21 22">
    <name type="scientific">Coniochaeta pulveracea</name>
    <dbReference type="NCBI Taxonomy" id="177199"/>
    <lineage>
        <taxon>Eukaryota</taxon>
        <taxon>Fungi</taxon>
        <taxon>Dikarya</taxon>
        <taxon>Ascomycota</taxon>
        <taxon>Pezizomycotina</taxon>
        <taxon>Sordariomycetes</taxon>
        <taxon>Sordariomycetidae</taxon>
        <taxon>Coniochaetales</taxon>
        <taxon>Coniochaetaceae</taxon>
        <taxon>Coniochaeta</taxon>
    </lineage>
</organism>
<evidence type="ECO:0000256" key="18">
    <source>
        <dbReference type="PIRSR" id="PIRSR000894-1"/>
    </source>
</evidence>
<evidence type="ECO:0000313" key="21">
    <source>
        <dbReference type="EMBL" id="RKU49026.1"/>
    </source>
</evidence>
<feature type="transmembrane region" description="Helical" evidence="20">
    <location>
        <begin position="56"/>
        <end position="78"/>
    </location>
</feature>
<comment type="catalytic activity">
    <reaction evidence="11">
        <text>1D-myo-inositol 1,2,5,6-tetrakisphosphate + H2O = 1D-myo-inositol 1,2,6-trisphosphate + phosphate</text>
        <dbReference type="Rhea" id="RHEA:77119"/>
        <dbReference type="ChEBI" id="CHEBI:15377"/>
        <dbReference type="ChEBI" id="CHEBI:43474"/>
        <dbReference type="ChEBI" id="CHEBI:195535"/>
        <dbReference type="ChEBI" id="CHEBI:195537"/>
    </reaction>
    <physiologicalReaction direction="left-to-right" evidence="11">
        <dbReference type="Rhea" id="RHEA:77120"/>
    </physiologicalReaction>
</comment>
<feature type="disulfide bond" evidence="19">
    <location>
        <begin position="319"/>
        <end position="336"/>
    </location>
</feature>
<comment type="catalytic activity">
    <reaction evidence="15">
        <text>1D-myo-inositol hexakisphosphate + H2O = 1D-myo-inositol 1,2,4,5,6-pentakisphosphate + phosphate</text>
        <dbReference type="Rhea" id="RHEA:16989"/>
        <dbReference type="ChEBI" id="CHEBI:15377"/>
        <dbReference type="ChEBI" id="CHEBI:43474"/>
        <dbReference type="ChEBI" id="CHEBI:57798"/>
        <dbReference type="ChEBI" id="CHEBI:58130"/>
        <dbReference type="EC" id="3.1.3.8"/>
    </reaction>
    <physiologicalReaction direction="left-to-right" evidence="15">
        <dbReference type="Rhea" id="RHEA:16990"/>
    </physiologicalReaction>
</comment>
<evidence type="ECO:0000256" key="14">
    <source>
        <dbReference type="ARBA" id="ARBA00043748"/>
    </source>
</evidence>
<reference evidence="21 22" key="1">
    <citation type="submission" date="2018-08" db="EMBL/GenBank/DDBJ databases">
        <title>Draft genome of the lignicolous fungus Coniochaeta pulveracea.</title>
        <authorList>
            <person name="Borstlap C.J."/>
            <person name="De Witt R.N."/>
            <person name="Botha A."/>
            <person name="Volschenk H."/>
        </authorList>
    </citation>
    <scope>NUCLEOTIDE SEQUENCE [LARGE SCALE GENOMIC DNA]</scope>
    <source>
        <strain evidence="21 22">CAB683</strain>
    </source>
</reference>
<dbReference type="EC" id="3.1.3.8" evidence="4"/>
<dbReference type="PROSITE" id="PS00778">
    <property type="entry name" value="HIS_ACID_PHOSPHAT_2"/>
    <property type="match status" value="1"/>
</dbReference>
<accession>A0A420YMK6</accession>
<dbReference type="InterPro" id="IPR000560">
    <property type="entry name" value="His_Pase_clade-2"/>
</dbReference>
<evidence type="ECO:0000256" key="8">
    <source>
        <dbReference type="ARBA" id="ARBA00023180"/>
    </source>
</evidence>
<evidence type="ECO:0000256" key="2">
    <source>
        <dbReference type="ARBA" id="ARBA00005375"/>
    </source>
</evidence>
<evidence type="ECO:0000256" key="20">
    <source>
        <dbReference type="SAM" id="Phobius"/>
    </source>
</evidence>
<evidence type="ECO:0000256" key="3">
    <source>
        <dbReference type="ARBA" id="ARBA00011245"/>
    </source>
</evidence>
<sequence>MTRLADVQASLRSFVSGRRHTYTALPVSRPTESESGNPTASLIAHRRLRWPDRDRSLWKIIMAIIALVVVVYLVASFARAQAAGSCKCDGPERGYVCNPSLTHSWGQYSPFFSVPSEISPAIPSGCTVTFAQVLSRHGGRDPTASKTAAYSKLITRIQKSVTSYGPGFDYLKDFQYMLGADQLTAFGQQEMVNSGIKFYNRYHALANKTAPFIRSAGQDRVVESAMNWTQGFDKQHLQDDPSDKFTYPILTIPEETGVNNSLNHGLCTAFETGTYSTVSDAIQSQWLSIFAPPITARLNQNLPGANLTDKETTYLMDICAFETVASERGATLSPLCTLFTTSEWADYDYFQSLGKWYGYGPGNPLGSTQGVGFVNEIIARLTNTPVKDNTSTNRTLDTNPETFPLGRALYADFSHDNDMMGVYAALGLYNGTQNLNPRVRTSAEEAGGFSSAWTVPFGARMYVEKMVCGQSEEEMVRVLVNDRVIPLKGCGADALGRCRLGAFVDSLGFTRSGGRWNECFA</sequence>
<dbReference type="CDD" id="cd07061">
    <property type="entry name" value="HP_HAP_like"/>
    <property type="match status" value="1"/>
</dbReference>
<comment type="catalytic activity">
    <reaction evidence="12">
        <text>1D-myo-inositol 1,2-bisphosphate + H2O = 1D-myo-inositol 2-phosphate + phosphate</text>
        <dbReference type="Rhea" id="RHEA:77135"/>
        <dbReference type="ChEBI" id="CHEBI:15377"/>
        <dbReference type="ChEBI" id="CHEBI:43474"/>
        <dbReference type="ChEBI" id="CHEBI:84142"/>
        <dbReference type="ChEBI" id="CHEBI:195539"/>
    </reaction>
    <physiologicalReaction direction="left-to-right" evidence="12">
        <dbReference type="Rhea" id="RHEA:77136"/>
    </physiologicalReaction>
</comment>
<dbReference type="InterPro" id="IPR016274">
    <property type="entry name" value="Histidine_acid_Pase_euk"/>
</dbReference>
<evidence type="ECO:0000256" key="6">
    <source>
        <dbReference type="ARBA" id="ARBA00022801"/>
    </source>
</evidence>
<keyword evidence="20" id="KW-1133">Transmembrane helix</keyword>
<gene>
    <name evidence="21" type="ORF">DL546_009743</name>
</gene>
<feature type="disulfide bond" evidence="19">
    <location>
        <begin position="126"/>
        <end position="468"/>
    </location>
</feature>
<evidence type="ECO:0000256" key="13">
    <source>
        <dbReference type="ARBA" id="ARBA00043721"/>
    </source>
</evidence>
<keyword evidence="8" id="KW-0325">Glycoprotein</keyword>
<comment type="caution">
    <text evidence="21">The sequence shown here is derived from an EMBL/GenBank/DDBJ whole genome shotgun (WGS) entry which is preliminary data.</text>
</comment>
<comment type="similarity">
    <text evidence="2">Belongs to the histidine acid phosphatase family.</text>
</comment>
<dbReference type="PANTHER" id="PTHR20963">
    <property type="entry name" value="MULTIPLE INOSITOL POLYPHOSPHATE PHOSPHATASE-RELATED"/>
    <property type="match status" value="1"/>
</dbReference>
<protein>
    <recommendedName>
        <fullName evidence="16">Phytase A</fullName>
        <ecNumber evidence="4">3.1.3.8</ecNumber>
    </recommendedName>
    <alternativeName>
        <fullName evidence="17">Histidine acid phosphatase phyA</fullName>
    </alternativeName>
    <alternativeName>
        <fullName evidence="10">Myo-inositol hexakisphosphate phosphohydrolase A</fullName>
    </alternativeName>
    <alternativeName>
        <fullName evidence="9">Myo-inositol-hexaphosphate 3-phosphohydrolase A</fullName>
    </alternativeName>
</protein>
<evidence type="ECO:0000256" key="15">
    <source>
        <dbReference type="ARBA" id="ARBA00043788"/>
    </source>
</evidence>
<evidence type="ECO:0000256" key="19">
    <source>
        <dbReference type="PIRSR" id="PIRSR000894-2"/>
    </source>
</evidence>
<keyword evidence="5" id="KW-0964">Secreted</keyword>